<comment type="similarity">
    <text evidence="2">Belongs to the IL-17 family.</text>
</comment>
<accession>A0AAV4EPC4</accession>
<evidence type="ECO:0000256" key="1">
    <source>
        <dbReference type="ARBA" id="ARBA00004613"/>
    </source>
</evidence>
<dbReference type="EMBL" id="BMAT01007368">
    <property type="protein sequence ID" value="GFR62948.1"/>
    <property type="molecule type" value="Genomic_DNA"/>
</dbReference>
<comment type="subcellular location">
    <subcellularLocation>
        <location evidence="1">Secreted</location>
    </subcellularLocation>
</comment>
<evidence type="ECO:0000256" key="3">
    <source>
        <dbReference type="ARBA" id="ARBA00022525"/>
    </source>
</evidence>
<dbReference type="Proteomes" id="UP000762676">
    <property type="component" value="Unassembled WGS sequence"/>
</dbReference>
<dbReference type="SUPFAM" id="SSF57501">
    <property type="entry name" value="Cystine-knot cytokines"/>
    <property type="match status" value="1"/>
</dbReference>
<dbReference type="AlphaFoldDB" id="A0AAV4EPC4"/>
<evidence type="ECO:0000256" key="5">
    <source>
        <dbReference type="SAM" id="SignalP"/>
    </source>
</evidence>
<dbReference type="Pfam" id="PF06083">
    <property type="entry name" value="IL17"/>
    <property type="match status" value="1"/>
</dbReference>
<reference evidence="6 7" key="1">
    <citation type="journal article" date="2021" name="Elife">
        <title>Chloroplast acquisition without the gene transfer in kleptoplastic sea slugs, Plakobranchus ocellatus.</title>
        <authorList>
            <person name="Maeda T."/>
            <person name="Takahashi S."/>
            <person name="Yoshida T."/>
            <person name="Shimamura S."/>
            <person name="Takaki Y."/>
            <person name="Nagai Y."/>
            <person name="Toyoda A."/>
            <person name="Suzuki Y."/>
            <person name="Arimoto A."/>
            <person name="Ishii H."/>
            <person name="Satoh N."/>
            <person name="Nishiyama T."/>
            <person name="Hasebe M."/>
            <person name="Maruyama T."/>
            <person name="Minagawa J."/>
            <person name="Obokata J."/>
            <person name="Shigenobu S."/>
        </authorList>
    </citation>
    <scope>NUCLEOTIDE SEQUENCE [LARGE SCALE GENOMIC DNA]</scope>
</reference>
<evidence type="ECO:0000313" key="7">
    <source>
        <dbReference type="Proteomes" id="UP000762676"/>
    </source>
</evidence>
<keyword evidence="4 5" id="KW-0732">Signal</keyword>
<evidence type="ECO:0000256" key="4">
    <source>
        <dbReference type="ARBA" id="ARBA00022729"/>
    </source>
</evidence>
<evidence type="ECO:0000313" key="6">
    <source>
        <dbReference type="EMBL" id="GFR62948.1"/>
    </source>
</evidence>
<sequence>MTSAILHTIFILATGLYVFMAHSNPIETDNPIVHTAENSQSESRNETGHGPFSPNQMLQLRSSFTDAMYIGVIPEENDLIQVPGNQPHSCPAASGSWFPGQELNLRSTCPWIWEVLDNGVDTYPRFLKQAKCLCTNCIGSTSKTCHELRYDVPVLRRLYSENGVAILHSEKITVTINCFCAAQSIDQEDAPFVF</sequence>
<feature type="signal peptide" evidence="5">
    <location>
        <begin position="1"/>
        <end position="23"/>
    </location>
</feature>
<gene>
    <name evidence="6" type="ORF">ElyMa_003593400</name>
</gene>
<protein>
    <submittedName>
        <fullName evidence="6">Interleukin-17-4</fullName>
    </submittedName>
</protein>
<dbReference type="InterPro" id="IPR029034">
    <property type="entry name" value="Cystine-knot_cytokine"/>
</dbReference>
<dbReference type="InterPro" id="IPR010345">
    <property type="entry name" value="IL-17_fam"/>
</dbReference>
<proteinExistence type="inferred from homology"/>
<dbReference type="GO" id="GO:0005576">
    <property type="term" value="C:extracellular region"/>
    <property type="evidence" value="ECO:0007669"/>
    <property type="project" value="UniProtKB-SubCell"/>
</dbReference>
<evidence type="ECO:0000256" key="2">
    <source>
        <dbReference type="ARBA" id="ARBA00007236"/>
    </source>
</evidence>
<name>A0AAV4EPC4_9GAST</name>
<keyword evidence="3" id="KW-0964">Secreted</keyword>
<feature type="chain" id="PRO_5043327004" evidence="5">
    <location>
        <begin position="24"/>
        <end position="194"/>
    </location>
</feature>
<comment type="caution">
    <text evidence="6">The sequence shown here is derived from an EMBL/GenBank/DDBJ whole genome shotgun (WGS) entry which is preliminary data.</text>
</comment>
<organism evidence="6 7">
    <name type="scientific">Elysia marginata</name>
    <dbReference type="NCBI Taxonomy" id="1093978"/>
    <lineage>
        <taxon>Eukaryota</taxon>
        <taxon>Metazoa</taxon>
        <taxon>Spiralia</taxon>
        <taxon>Lophotrochozoa</taxon>
        <taxon>Mollusca</taxon>
        <taxon>Gastropoda</taxon>
        <taxon>Heterobranchia</taxon>
        <taxon>Euthyneura</taxon>
        <taxon>Panpulmonata</taxon>
        <taxon>Sacoglossa</taxon>
        <taxon>Placobranchoidea</taxon>
        <taxon>Plakobranchidae</taxon>
        <taxon>Elysia</taxon>
    </lineage>
</organism>
<dbReference type="GO" id="GO:0005125">
    <property type="term" value="F:cytokine activity"/>
    <property type="evidence" value="ECO:0007669"/>
    <property type="project" value="InterPro"/>
</dbReference>
<dbReference type="Gene3D" id="2.10.90.10">
    <property type="entry name" value="Cystine-knot cytokines"/>
    <property type="match status" value="1"/>
</dbReference>
<keyword evidence="7" id="KW-1185">Reference proteome</keyword>